<evidence type="ECO:0000313" key="2">
    <source>
        <dbReference type="Proteomes" id="UP000198374"/>
    </source>
</evidence>
<dbReference type="AlphaFoldDB" id="A0A1Z5IDI6"/>
<gene>
    <name evidence="1" type="primary">holB</name>
    <name evidence="1" type="ORF">IWT30_01791</name>
</gene>
<dbReference type="InterPro" id="IPR050238">
    <property type="entry name" value="DNA_Rep/Repair_Clamp_Loader"/>
</dbReference>
<dbReference type="GO" id="GO:0006261">
    <property type="term" value="P:DNA-templated DNA replication"/>
    <property type="evidence" value="ECO:0007669"/>
    <property type="project" value="TreeGrafter"/>
</dbReference>
<dbReference type="RefSeq" id="WP_089109608.1">
    <property type="nucleotide sequence ID" value="NZ_BCMF01000008.1"/>
</dbReference>
<dbReference type="NCBIfam" id="NF005972">
    <property type="entry name" value="PRK08058.1"/>
    <property type="match status" value="1"/>
</dbReference>
<dbReference type="EMBL" id="BCMF01000008">
    <property type="protein sequence ID" value="GAW99819.1"/>
    <property type="molecule type" value="Genomic_DNA"/>
</dbReference>
<proteinExistence type="predicted"/>
<dbReference type="PANTHER" id="PTHR11669">
    <property type="entry name" value="REPLICATION FACTOR C / DNA POLYMERASE III GAMMA-TAU SUBUNIT"/>
    <property type="match status" value="1"/>
</dbReference>
<dbReference type="Gene3D" id="3.40.50.300">
    <property type="entry name" value="P-loop containing nucleotide triphosphate hydrolases"/>
    <property type="match status" value="1"/>
</dbReference>
<dbReference type="OrthoDB" id="9810148at2"/>
<organism evidence="1 2">
    <name type="scientific">Secundilactobacillus mixtipabuli</name>
    <dbReference type="NCBI Taxonomy" id="1435342"/>
    <lineage>
        <taxon>Bacteria</taxon>
        <taxon>Bacillati</taxon>
        <taxon>Bacillota</taxon>
        <taxon>Bacilli</taxon>
        <taxon>Lactobacillales</taxon>
        <taxon>Lactobacillaceae</taxon>
        <taxon>Secundilactobacillus</taxon>
    </lineage>
</organism>
<dbReference type="InterPro" id="IPR027417">
    <property type="entry name" value="P-loop_NTPase"/>
</dbReference>
<dbReference type="NCBIfam" id="TIGR00678">
    <property type="entry name" value="holB"/>
    <property type="match status" value="1"/>
</dbReference>
<dbReference type="SUPFAM" id="SSF52540">
    <property type="entry name" value="P-loop containing nucleoside triphosphate hydrolases"/>
    <property type="match status" value="1"/>
</dbReference>
<comment type="caution">
    <text evidence="1">The sequence shown here is derived from an EMBL/GenBank/DDBJ whole genome shotgun (WGS) entry which is preliminary data.</text>
</comment>
<dbReference type="Proteomes" id="UP000198374">
    <property type="component" value="Unassembled WGS sequence"/>
</dbReference>
<reference evidence="1 2" key="1">
    <citation type="submission" date="2015-11" db="EMBL/GenBank/DDBJ databases">
        <title>Draft genome sequences of new species of the genus Lactobacillus isolated from orchardgrass silage.</title>
        <authorList>
            <person name="Tohno M."/>
            <person name="Tanizawa Y."/>
            <person name="Arita M."/>
        </authorList>
    </citation>
    <scope>NUCLEOTIDE SEQUENCE [LARGE SCALE GENOMIC DNA]</scope>
    <source>
        <strain evidence="1 2">IWT30</strain>
    </source>
</reference>
<evidence type="ECO:0000313" key="1">
    <source>
        <dbReference type="EMBL" id="GAW99819.1"/>
    </source>
</evidence>
<dbReference type="GO" id="GO:0008408">
    <property type="term" value="F:3'-5' exonuclease activity"/>
    <property type="evidence" value="ECO:0007669"/>
    <property type="project" value="InterPro"/>
</dbReference>
<accession>A0A1Z5IDI6</accession>
<name>A0A1Z5IDI6_9LACO</name>
<dbReference type="InterPro" id="IPR004622">
    <property type="entry name" value="DNA_pol_HolB"/>
</dbReference>
<keyword evidence="2" id="KW-1185">Reference proteome</keyword>
<dbReference type="PANTHER" id="PTHR11669:SF8">
    <property type="entry name" value="DNA POLYMERASE III SUBUNIT DELTA"/>
    <property type="match status" value="1"/>
</dbReference>
<dbReference type="Pfam" id="PF13177">
    <property type="entry name" value="DNA_pol3_delta2"/>
    <property type="match status" value="1"/>
</dbReference>
<dbReference type="GO" id="GO:0003887">
    <property type="term" value="F:DNA-directed DNA polymerase activity"/>
    <property type="evidence" value="ECO:0007669"/>
    <property type="project" value="InterPro"/>
</dbReference>
<sequence length="339" mass="37641">MTEQNLIEQAENKQPHLMKHFIHLVTTNRLSHAYLFSGLPGCGKRAVAQVVAMRLFCENPNADGMPCGHCPECGRILAGDNPDVVTVEPDGQRIKVDQVRYIKDEFSKSPVEGSTKVFIIEGAETLTTNAANGLLKFIEEPVANRVIFLLTTNKSMMLATILSRTQIVEFPPLSSKAFAETLREHQISENQIPLLTGLTNSLDVAQQLMTDDWLANCQHELSRWFGQLAKHDDMAFVTVQTGLMPLAHDRDHQAVILDAIVLLWQYTLQIKYHADAAQSAFPELQAAMTAMVQLLTRSQLLAILTAVLETKKALAGNMNIQSILETLTLRILGDMKQDA</sequence>
<protein>
    <submittedName>
        <fullName evidence="1">DNA polymerase III subunit delta</fullName>
    </submittedName>
</protein>